<evidence type="ECO:0000313" key="2">
    <source>
        <dbReference type="Proteomes" id="UP001164712"/>
    </source>
</evidence>
<sequence length="47" mass="4964">MKNITTLRFDASPNPVPAGGVQPLSPVIALQASVVLQTKNRSLKAPH</sequence>
<protein>
    <submittedName>
        <fullName evidence="1">Uncharacterized protein</fullName>
    </submittedName>
</protein>
<accession>A0ABY7HLJ7</accession>
<reference evidence="1" key="1">
    <citation type="submission" date="2022-12" db="EMBL/GenBank/DDBJ databases">
        <title>Complete genome sequence of an Australian strain of Rouxiella badensis DAR84756 and resolution of the R. badensis DSM100043 and R. chamberiensis DSM28324 genomes.</title>
        <authorList>
            <person name="Paul S."/>
            <person name="Anderson P.J."/>
            <person name="Maynard G."/>
            <person name="Dyall-Smith M."/>
            <person name="Kudinha T."/>
        </authorList>
    </citation>
    <scope>NUCLEOTIDE SEQUENCE</scope>
    <source>
        <strain evidence="1">DSM 28324</strain>
    </source>
</reference>
<proteinExistence type="predicted"/>
<evidence type="ECO:0000313" key="1">
    <source>
        <dbReference type="EMBL" id="WAT00258.1"/>
    </source>
</evidence>
<dbReference type="Proteomes" id="UP001164712">
    <property type="component" value="Chromosome"/>
</dbReference>
<keyword evidence="2" id="KW-1185">Reference proteome</keyword>
<name>A0ABY7HLJ7_9GAMM</name>
<dbReference type="EMBL" id="CP114058">
    <property type="protein sequence ID" value="WAT00258.1"/>
    <property type="molecule type" value="Genomic_DNA"/>
</dbReference>
<dbReference type="RefSeq" id="WP_160292257.1">
    <property type="nucleotide sequence ID" value="NZ_CP114058.1"/>
</dbReference>
<gene>
    <name evidence="1" type="ORF">O1V66_14965</name>
</gene>
<organism evidence="1 2">
    <name type="scientific">Rouxiella chamberiensis</name>
    <dbReference type="NCBI Taxonomy" id="1513468"/>
    <lineage>
        <taxon>Bacteria</taxon>
        <taxon>Pseudomonadati</taxon>
        <taxon>Pseudomonadota</taxon>
        <taxon>Gammaproteobacteria</taxon>
        <taxon>Enterobacterales</taxon>
        <taxon>Yersiniaceae</taxon>
        <taxon>Rouxiella</taxon>
    </lineage>
</organism>